<dbReference type="PANTHER" id="PTHR13748:SF62">
    <property type="entry name" value="COBW DOMAIN-CONTAINING PROTEIN"/>
    <property type="match status" value="1"/>
</dbReference>
<comment type="caution">
    <text evidence="4">The sequence shown here is derived from an EMBL/GenBank/DDBJ whole genome shotgun (WGS) entry which is preliminary data.</text>
</comment>
<dbReference type="InterPro" id="IPR003495">
    <property type="entry name" value="CobW/HypB/UreG_nucleotide-bd"/>
</dbReference>
<proteinExistence type="predicted"/>
<dbReference type="EMBL" id="JBHUDD010000001">
    <property type="protein sequence ID" value="MFD1507851.1"/>
    <property type="molecule type" value="Genomic_DNA"/>
</dbReference>
<evidence type="ECO:0000259" key="2">
    <source>
        <dbReference type="Pfam" id="PF02492"/>
    </source>
</evidence>
<comment type="function">
    <text evidence="1">Zinc chaperone that directly transfers zinc cofactor to target proteins, thereby activating them. Zinc is transferred from the CXCC motif in the GTPase domain to the zinc binding site in target proteins in a process requiring GTP hydrolysis.</text>
</comment>
<evidence type="ECO:0000259" key="3">
    <source>
        <dbReference type="Pfam" id="PF07683"/>
    </source>
</evidence>
<dbReference type="InterPro" id="IPR011629">
    <property type="entry name" value="CobW-like_C"/>
</dbReference>
<evidence type="ECO:0000313" key="4">
    <source>
        <dbReference type="EMBL" id="MFD1507851.1"/>
    </source>
</evidence>
<keyword evidence="5" id="KW-1185">Reference proteome</keyword>
<dbReference type="RefSeq" id="WP_379911884.1">
    <property type="nucleotide sequence ID" value="NZ_JBHUDD010000001.1"/>
</dbReference>
<reference evidence="5" key="1">
    <citation type="journal article" date="2019" name="Int. J. Syst. Evol. Microbiol.">
        <title>The Global Catalogue of Microorganisms (GCM) 10K type strain sequencing project: providing services to taxonomists for standard genome sequencing and annotation.</title>
        <authorList>
            <consortium name="The Broad Institute Genomics Platform"/>
            <consortium name="The Broad Institute Genome Sequencing Center for Infectious Disease"/>
            <person name="Wu L."/>
            <person name="Ma J."/>
        </authorList>
    </citation>
    <scope>NUCLEOTIDE SEQUENCE [LARGE SCALE GENOMIC DNA]</scope>
    <source>
        <strain evidence="5">CGMCC 1.12477</strain>
    </source>
</reference>
<dbReference type="InterPro" id="IPR027417">
    <property type="entry name" value="P-loop_NTPase"/>
</dbReference>
<dbReference type="Proteomes" id="UP001597186">
    <property type="component" value="Unassembled WGS sequence"/>
</dbReference>
<dbReference type="Pfam" id="PF07683">
    <property type="entry name" value="CobW_C"/>
    <property type="match status" value="1"/>
</dbReference>
<evidence type="ECO:0000256" key="1">
    <source>
        <dbReference type="ARBA" id="ARBA00045658"/>
    </source>
</evidence>
<name>A0ABW4EB74_9RHOB</name>
<dbReference type="PANTHER" id="PTHR13748">
    <property type="entry name" value="COBW-RELATED"/>
    <property type="match status" value="1"/>
</dbReference>
<dbReference type="SUPFAM" id="SSF52540">
    <property type="entry name" value="P-loop containing nucleoside triphosphate hydrolases"/>
    <property type="match status" value="1"/>
</dbReference>
<feature type="domain" description="CobW/HypB/UreG nucleotide-binding" evidence="2">
    <location>
        <begin position="7"/>
        <end position="157"/>
    </location>
</feature>
<dbReference type="Pfam" id="PF02492">
    <property type="entry name" value="cobW"/>
    <property type="match status" value="1"/>
</dbReference>
<dbReference type="CDD" id="cd03112">
    <property type="entry name" value="CobW-like"/>
    <property type="match status" value="1"/>
</dbReference>
<dbReference type="Gene3D" id="3.40.50.300">
    <property type="entry name" value="P-loop containing nucleotide triphosphate hydrolases"/>
    <property type="match status" value="1"/>
</dbReference>
<evidence type="ECO:0000313" key="5">
    <source>
        <dbReference type="Proteomes" id="UP001597186"/>
    </source>
</evidence>
<dbReference type="InterPro" id="IPR051316">
    <property type="entry name" value="Zinc-reg_GTPase_activator"/>
</dbReference>
<sequence>MTLPRLPLTVIGGYLGAGKTTLLNRLLSEHHGLRIMVMVNDFGAINIDASLIERAEGDTISLTNGCVCCTMGADLFMALGDALDRRPRPDHLVIEASGIADPAKIAMAARAEPEMAYGGIAVVVDALNWPALADDAQIGPQIRGQVAVADLVLVSKAADGLPGGLAARLAALSPAPLVDLAQAGTVAPLLTGMTPGDARAVNPAHPGYVGWAHEGEEMLDRAALEALLARRPDGLYRIKGKVLTPGGGAHEVHVVGATQDIKPAQADRTTLVAIGLEGRVDRDAIARWWSARSG</sequence>
<organism evidence="4 5">
    <name type="scientific">Lacimonas salitolerans</name>
    <dbReference type="NCBI Taxonomy" id="1323750"/>
    <lineage>
        <taxon>Bacteria</taxon>
        <taxon>Pseudomonadati</taxon>
        <taxon>Pseudomonadota</taxon>
        <taxon>Alphaproteobacteria</taxon>
        <taxon>Rhodobacterales</taxon>
        <taxon>Paracoccaceae</taxon>
        <taxon>Lacimonas</taxon>
    </lineage>
</organism>
<protein>
    <submittedName>
        <fullName evidence="4">CobW family GTP-binding protein</fullName>
    </submittedName>
</protein>
<gene>
    <name evidence="4" type="ORF">ACFTOW_00285</name>
</gene>
<accession>A0ABW4EB74</accession>
<feature type="domain" description="CobW C-terminal" evidence="3">
    <location>
        <begin position="211"/>
        <end position="287"/>
    </location>
</feature>